<organism evidence="4 6">
    <name type="scientific">Rubrobacter radiotolerans</name>
    <name type="common">Arthrobacter radiotolerans</name>
    <dbReference type="NCBI Taxonomy" id="42256"/>
    <lineage>
        <taxon>Bacteria</taxon>
        <taxon>Bacillati</taxon>
        <taxon>Actinomycetota</taxon>
        <taxon>Rubrobacteria</taxon>
        <taxon>Rubrobacterales</taxon>
        <taxon>Rubrobacteraceae</taxon>
        <taxon>Rubrobacter</taxon>
    </lineage>
</organism>
<evidence type="ECO:0000313" key="6">
    <source>
        <dbReference type="Proteomes" id="UP000025229"/>
    </source>
</evidence>
<dbReference type="InterPro" id="IPR023696">
    <property type="entry name" value="Ureohydrolase_dom_sf"/>
</dbReference>
<dbReference type="AlphaFoldDB" id="A0A023X256"/>
<dbReference type="SUPFAM" id="SSF52768">
    <property type="entry name" value="Arginase/deacetylase"/>
    <property type="match status" value="1"/>
</dbReference>
<dbReference type="GO" id="GO:0004407">
    <property type="term" value="F:histone deacetylase activity"/>
    <property type="evidence" value="ECO:0007669"/>
    <property type="project" value="InterPro"/>
</dbReference>
<gene>
    <name evidence="4" type="ORF">RradSPS_1155</name>
    <name evidence="5" type="ORF">SIL72_07350</name>
</gene>
<dbReference type="InterPro" id="IPR023801">
    <property type="entry name" value="His_deacetylse_dom"/>
</dbReference>
<reference evidence="5" key="2">
    <citation type="submission" date="2023-11" db="EMBL/GenBank/DDBJ databases">
        <title>MicrobeMod: A computational toolkit for identifying prokaryotic methylation and restriction-modification with nanopore sequencing.</title>
        <authorList>
            <person name="Crits-Christoph A."/>
            <person name="Kang S.C."/>
            <person name="Lee H."/>
            <person name="Ostrov N."/>
        </authorList>
    </citation>
    <scope>NUCLEOTIDE SEQUENCE</scope>
    <source>
        <strain evidence="5">ATCC 51242</strain>
    </source>
</reference>
<dbReference type="eggNOG" id="COG0123">
    <property type="taxonomic scope" value="Bacteria"/>
</dbReference>
<dbReference type="CDD" id="cd09993">
    <property type="entry name" value="HDAC_classIV"/>
    <property type="match status" value="1"/>
</dbReference>
<name>A0A023X256_RUBRA</name>
<protein>
    <submittedName>
        <fullName evidence="4 5">Deacetylase</fullName>
    </submittedName>
</protein>
<dbReference type="InterPro" id="IPR000286">
    <property type="entry name" value="HDACs"/>
</dbReference>
<dbReference type="PRINTS" id="PR01270">
    <property type="entry name" value="HDASUPER"/>
</dbReference>
<dbReference type="EMBL" id="JAWXXX010000001">
    <property type="protein sequence ID" value="MDX5893845.1"/>
    <property type="molecule type" value="Genomic_DNA"/>
</dbReference>
<dbReference type="InterPro" id="IPR044150">
    <property type="entry name" value="HDAC_classIV"/>
</dbReference>
<evidence type="ECO:0000313" key="5">
    <source>
        <dbReference type="EMBL" id="MDX5893845.1"/>
    </source>
</evidence>
<evidence type="ECO:0000313" key="4">
    <source>
        <dbReference type="EMBL" id="AHY46438.1"/>
    </source>
</evidence>
<feature type="domain" description="Histone deacetylase" evidence="3">
    <location>
        <begin position="17"/>
        <end position="293"/>
    </location>
</feature>
<sequence>MKVFYSDRFVLPLPEGHRFPMRKYSRLRERVDEADLVPEGERRVPRPLEDRELLAVHTPGYLKKLVTGTLERKEERRIGFPWSEAMVERCRRTCGATVEGAEAALGDAGRFGWGVAANLAGGTHHAFAHRGEGFCVFNDSAIAARHAVTGGLVERVVIVDTDVHQGNGTAAILDGDERVFTFSIHGEKNFPFHKERSDLDIALEDGTGDEEYLRSLRWGLEKALDASEAELAIFLAGADPFEGDRLGRMSVSKAGLMERDRLVLDALAERRIPTVVTMAGGYARDVEDTVEVHFNTVSYAADLDRRMRGA</sequence>
<keyword evidence="6" id="KW-1185">Reference proteome</keyword>
<dbReference type="Proteomes" id="UP001281130">
    <property type="component" value="Unassembled WGS sequence"/>
</dbReference>
<reference evidence="4 6" key="1">
    <citation type="submission" date="2014-03" db="EMBL/GenBank/DDBJ databases">
        <title>Complete genome sequence of the Radio-Resistant Rubrobacter radiotolerans RSPS-4.</title>
        <authorList>
            <person name="Egas C.C."/>
            <person name="Barroso C.C."/>
            <person name="Froufe H.J.C."/>
            <person name="Pacheco J.J."/>
            <person name="Albuquerque L.L."/>
            <person name="da Costa M.M.S."/>
        </authorList>
    </citation>
    <scope>NUCLEOTIDE SEQUENCE [LARGE SCALE GENOMIC DNA]</scope>
    <source>
        <strain evidence="4 6">RSPS-4</strain>
    </source>
</reference>
<dbReference type="STRING" id="42256.RradSPS_1155"/>
<dbReference type="EMBL" id="CP007514">
    <property type="protein sequence ID" value="AHY46438.1"/>
    <property type="molecule type" value="Genomic_DNA"/>
</dbReference>
<dbReference type="InterPro" id="IPR037138">
    <property type="entry name" value="His_deacetylse_dom_sf"/>
</dbReference>
<proteinExistence type="inferred from homology"/>
<dbReference type="PANTHER" id="PTHR10625:SF19">
    <property type="entry name" value="HISTONE DEACETYLASE 12"/>
    <property type="match status" value="1"/>
</dbReference>
<evidence type="ECO:0000259" key="3">
    <source>
        <dbReference type="Pfam" id="PF00850"/>
    </source>
</evidence>
<dbReference type="Proteomes" id="UP000025229">
    <property type="component" value="Chromosome"/>
</dbReference>
<evidence type="ECO:0000256" key="1">
    <source>
        <dbReference type="ARBA" id="ARBA00005947"/>
    </source>
</evidence>
<dbReference type="KEGG" id="rrd:RradSPS_1155"/>
<dbReference type="RefSeq" id="WP_038681305.1">
    <property type="nucleotide sequence ID" value="NZ_CP007514.1"/>
</dbReference>
<dbReference type="Gene3D" id="3.40.800.20">
    <property type="entry name" value="Histone deacetylase domain"/>
    <property type="match status" value="1"/>
</dbReference>
<keyword evidence="2" id="KW-0378">Hydrolase</keyword>
<dbReference type="Pfam" id="PF00850">
    <property type="entry name" value="Hist_deacetyl"/>
    <property type="match status" value="1"/>
</dbReference>
<accession>A0A023X256</accession>
<evidence type="ECO:0000256" key="2">
    <source>
        <dbReference type="ARBA" id="ARBA00022801"/>
    </source>
</evidence>
<dbReference type="GO" id="GO:0040029">
    <property type="term" value="P:epigenetic regulation of gene expression"/>
    <property type="evidence" value="ECO:0007669"/>
    <property type="project" value="TreeGrafter"/>
</dbReference>
<dbReference type="HOGENOM" id="CLU_007727_1_0_11"/>
<dbReference type="PANTHER" id="PTHR10625">
    <property type="entry name" value="HISTONE DEACETYLASE HDAC1-RELATED"/>
    <property type="match status" value="1"/>
</dbReference>
<dbReference type="GO" id="GO:0016787">
    <property type="term" value="F:hydrolase activity"/>
    <property type="evidence" value="ECO:0007669"/>
    <property type="project" value="UniProtKB-KW"/>
</dbReference>
<comment type="similarity">
    <text evidence="1">Belongs to the histone deacetylase family.</text>
</comment>
<dbReference type="PATRIC" id="fig|42256.3.peg.1169"/>
<dbReference type="OrthoDB" id="9808367at2"/>